<feature type="compositionally biased region" description="Basic and acidic residues" evidence="1">
    <location>
        <begin position="72"/>
        <end position="85"/>
    </location>
</feature>
<feature type="compositionally biased region" description="Polar residues" evidence="1">
    <location>
        <begin position="35"/>
        <end position="46"/>
    </location>
</feature>
<feature type="compositionally biased region" description="Basic residues" evidence="1">
    <location>
        <begin position="258"/>
        <end position="273"/>
    </location>
</feature>
<feature type="compositionally biased region" description="Acidic residues" evidence="1">
    <location>
        <begin position="323"/>
        <end position="333"/>
    </location>
</feature>
<reference evidence="2" key="1">
    <citation type="submission" date="2017-09" db="EMBL/GenBank/DDBJ databases">
        <title>Polyketide synthases of a Diaporthe helianthi virulent isolate.</title>
        <authorList>
            <person name="Baroncelli R."/>
        </authorList>
    </citation>
    <scope>NUCLEOTIDE SEQUENCE [LARGE SCALE GENOMIC DNA]</scope>
    <source>
        <strain evidence="2">7/96</strain>
    </source>
</reference>
<feature type="compositionally biased region" description="Polar residues" evidence="1">
    <location>
        <begin position="168"/>
        <end position="177"/>
    </location>
</feature>
<sequence length="1120" mass="122804">MDTPDPRVVKDSQPLNSEQPLPFYTPKSAGMASPKLTQSSWTNPPRRSQARQVAKASFLADDGDSGNEADEQDRNDVMADPRDPFDNNQINLDSTSSEPDLELGGESYQGGDIFNDSPTPHASQTAHLPPQSAQTIRVPKSSRTESPDPFGLFEALKKNPPPPGASKKPSQQEQAQRPGSAAHAMTAIQVKKEQKKKAIKEPSHKTAARKSLANSKVKLSALELEREAELARPGSHKPKDYDYSLPESNSNSPATSPAKKKPATKKQASKKAAPKSSARQATKASSAPAKQTKAPSSGRTKQSKAAPGPSFHSRPDVQLNEKQEEEDDMELEQEFSGLKPTSRGEEVRKTVTTRALKPVSPAHKEDEGHVTISSDSPSSFPESENTDDEDFECIEKLTPANARRRTRAVAAQSQARREAAAKVENNSAPVSSSQRHKMEDGSRQSNAGLRSKVRPKKPITKTTVGKSPAVTAPAEPTSEPTEEARSSTEKTKERKPAAEKRIEANRNTKDNRQVKQDTVRPSSARLVGKGKAKANEAVQVSEPVKPTRGEVRKPNIVAFGPDGPKNNGRPYKTAATTDSRSQDQQLGLRNGTRPAPSSKRLTKETQNAPKKQVGMTFKNQNSPTGNLENEHGQPGRISQPNGGRAVPSHAPVLEPEENENPIAVHSDAYTTEHNYETEWTDKTDTFVPGDAEDDTLVDDPANAVEHSQGQLEQEEADVFDNNRGGMVLEPLAQNLQHPNMERLRTVMGEIDANPRNIPKHMPTSLLPYPTKRKLPQVTVTTKASPEQQQLISKTGFQSGDFADLGIKPAAIPSEIQGPPLKKPRYNDARAVRAHEDVYDRNPFDGSKSHARKSINGSGDDVFGSGRKNNPFESSAFVQRLIVGECADRDPGQVRPTAPASSARGAVHRQPTAQFHHPTAARSVGPGVRSMPEGNQEMDYIGERMRAALESEIPHAHDSLAPVDEHGKSSVLDDMKGPWSSDTFEPSKASELDERTRAWKKATEPYAESIGETMHKIVNTILRGLKATESAIDDVVEDYRNDGQRVVERIAEKHRKERALVVEQQEQDRLQRLHAYSEAQRVTKTVLGKLESVDIEEIMLDVERSSATNRLRELKQRIRHA</sequence>
<feature type="compositionally biased region" description="Low complexity" evidence="1">
    <location>
        <begin position="373"/>
        <end position="383"/>
    </location>
</feature>
<dbReference type="AlphaFoldDB" id="A0A2P5I6D8"/>
<feature type="compositionally biased region" description="Polar residues" evidence="1">
    <location>
        <begin position="574"/>
        <end position="587"/>
    </location>
</feature>
<feature type="compositionally biased region" description="Polar residues" evidence="1">
    <location>
        <begin position="86"/>
        <end position="98"/>
    </location>
</feature>
<feature type="compositionally biased region" description="Basic and acidic residues" evidence="1">
    <location>
        <begin position="482"/>
        <end position="518"/>
    </location>
</feature>
<feature type="compositionally biased region" description="Basic and acidic residues" evidence="1">
    <location>
        <begin position="313"/>
        <end position="322"/>
    </location>
</feature>
<comment type="caution">
    <text evidence="2">The sequence shown here is derived from an EMBL/GenBank/DDBJ whole genome shotgun (WGS) entry which is preliminary data.</text>
</comment>
<feature type="compositionally biased region" description="Polar residues" evidence="1">
    <location>
        <begin position="116"/>
        <end position="135"/>
    </location>
</feature>
<feature type="compositionally biased region" description="Low complexity" evidence="1">
    <location>
        <begin position="467"/>
        <end position="479"/>
    </location>
</feature>
<feature type="region of interest" description="Disordered" evidence="1">
    <location>
        <begin position="839"/>
        <end position="866"/>
    </location>
</feature>
<feature type="compositionally biased region" description="Polar residues" evidence="1">
    <location>
        <begin position="424"/>
        <end position="433"/>
    </location>
</feature>
<name>A0A2P5I6D8_DIAHE</name>
<feature type="region of interest" description="Disordered" evidence="1">
    <location>
        <begin position="888"/>
        <end position="931"/>
    </location>
</feature>
<dbReference type="InParanoid" id="A0A2P5I6D8"/>
<gene>
    <name evidence="2" type="ORF">DHEL01_v203551</name>
</gene>
<evidence type="ECO:0000256" key="1">
    <source>
        <dbReference type="SAM" id="MobiDB-lite"/>
    </source>
</evidence>
<accession>A0A2P5I6D8</accession>
<evidence type="ECO:0000313" key="2">
    <source>
        <dbReference type="EMBL" id="POS78065.1"/>
    </source>
</evidence>
<dbReference type="EMBL" id="MAVT02000216">
    <property type="protein sequence ID" value="POS78065.1"/>
    <property type="molecule type" value="Genomic_DNA"/>
</dbReference>
<dbReference type="STRING" id="158607.A0A2P5I6D8"/>
<evidence type="ECO:0000313" key="3">
    <source>
        <dbReference type="Proteomes" id="UP000094444"/>
    </source>
</evidence>
<organism evidence="2 3">
    <name type="scientific">Diaporthe helianthi</name>
    <dbReference type="NCBI Taxonomy" id="158607"/>
    <lineage>
        <taxon>Eukaryota</taxon>
        <taxon>Fungi</taxon>
        <taxon>Dikarya</taxon>
        <taxon>Ascomycota</taxon>
        <taxon>Pezizomycotina</taxon>
        <taxon>Sordariomycetes</taxon>
        <taxon>Sordariomycetidae</taxon>
        <taxon>Diaporthales</taxon>
        <taxon>Diaporthaceae</taxon>
        <taxon>Diaporthe</taxon>
    </lineage>
</organism>
<dbReference type="OrthoDB" id="5242209at2759"/>
<protein>
    <submittedName>
        <fullName evidence="2">Uncharacterized protein</fullName>
    </submittedName>
</protein>
<keyword evidence="3" id="KW-1185">Reference proteome</keyword>
<dbReference type="Proteomes" id="UP000094444">
    <property type="component" value="Unassembled WGS sequence"/>
</dbReference>
<proteinExistence type="predicted"/>
<feature type="compositionally biased region" description="Polar residues" evidence="1">
    <location>
        <begin position="617"/>
        <end position="627"/>
    </location>
</feature>
<feature type="compositionally biased region" description="Polar residues" evidence="1">
    <location>
        <begin position="282"/>
        <end position="300"/>
    </location>
</feature>
<feature type="region of interest" description="Disordered" evidence="1">
    <location>
        <begin position="1"/>
        <end position="667"/>
    </location>
</feature>
<feature type="compositionally biased region" description="Acidic residues" evidence="1">
    <location>
        <begin position="61"/>
        <end position="71"/>
    </location>
</feature>
<feature type="compositionally biased region" description="Basic and acidic residues" evidence="1">
    <location>
        <begin position="1"/>
        <end position="10"/>
    </location>
</feature>